<accession>A0A1M6DRB4</accession>
<keyword evidence="2" id="KW-1185">Reference proteome</keyword>
<dbReference type="InterPro" id="IPR041242">
    <property type="entry name" value="HNHc_6"/>
</dbReference>
<evidence type="ECO:0000313" key="2">
    <source>
        <dbReference type="Proteomes" id="UP000184536"/>
    </source>
</evidence>
<evidence type="ECO:0000313" key="1">
    <source>
        <dbReference type="EMBL" id="SHI75669.1"/>
    </source>
</evidence>
<dbReference type="Pfam" id="PF16784">
    <property type="entry name" value="HNHc_6"/>
    <property type="match status" value="1"/>
</dbReference>
<name>A0A1M6DRB4_9FIRM</name>
<sequence length="211" mass="24518">MHEYAEIVGYRENEDNTKLAVIIPKKDIGEYLKRFAMNGKVPAEIRIDDGRSISADQRKKIYATIKDISLYTGYMPEETKEIMKYYYIAETGGDYFSLSSCSMTTARLFINYLIEFCFEWDIPLLDHGLDRTDDIGKYLWLCLKYKRCAICGKEADLHHVDAIGIGRDRTKVDDSNHEKTSLCRVHHTEAHTIGWTDFSQKYHVYGIIFND</sequence>
<dbReference type="Proteomes" id="UP000184536">
    <property type="component" value="Unassembled WGS sequence"/>
</dbReference>
<dbReference type="AlphaFoldDB" id="A0A1M6DRB4"/>
<protein>
    <submittedName>
        <fullName evidence="1">Putative HNHc nuclease</fullName>
    </submittedName>
</protein>
<dbReference type="STRING" id="1121919.SAMN02745975_00544"/>
<organism evidence="1 2">
    <name type="scientific">Geosporobacter subterraneus DSM 17957</name>
    <dbReference type="NCBI Taxonomy" id="1121919"/>
    <lineage>
        <taxon>Bacteria</taxon>
        <taxon>Bacillati</taxon>
        <taxon>Bacillota</taxon>
        <taxon>Clostridia</taxon>
        <taxon>Peptostreptococcales</taxon>
        <taxon>Thermotaleaceae</taxon>
        <taxon>Geosporobacter</taxon>
    </lineage>
</organism>
<dbReference type="RefSeq" id="WP_110939833.1">
    <property type="nucleotide sequence ID" value="NZ_FQZV01000006.1"/>
</dbReference>
<dbReference type="EMBL" id="FQZV01000006">
    <property type="protein sequence ID" value="SHI75669.1"/>
    <property type="molecule type" value="Genomic_DNA"/>
</dbReference>
<proteinExistence type="predicted"/>
<gene>
    <name evidence="1" type="ORF">SAMN02745975_00544</name>
</gene>
<reference evidence="2" key="1">
    <citation type="submission" date="2016-11" db="EMBL/GenBank/DDBJ databases">
        <authorList>
            <person name="Varghese N."/>
            <person name="Submissions S."/>
        </authorList>
    </citation>
    <scope>NUCLEOTIDE SEQUENCE [LARGE SCALE GENOMIC DNA]</scope>
    <source>
        <strain evidence="2">DSM 17957</strain>
    </source>
</reference>
<dbReference type="OrthoDB" id="1665841at2"/>